<organism evidence="1 2">
    <name type="scientific">Pleurotus eryngii</name>
    <name type="common">Boletus of the steppes</name>
    <dbReference type="NCBI Taxonomy" id="5323"/>
    <lineage>
        <taxon>Eukaryota</taxon>
        <taxon>Fungi</taxon>
        <taxon>Dikarya</taxon>
        <taxon>Basidiomycota</taxon>
        <taxon>Agaricomycotina</taxon>
        <taxon>Agaricomycetes</taxon>
        <taxon>Agaricomycetidae</taxon>
        <taxon>Agaricales</taxon>
        <taxon>Pleurotineae</taxon>
        <taxon>Pleurotaceae</taxon>
        <taxon>Pleurotus</taxon>
    </lineage>
</organism>
<evidence type="ECO:0000313" key="2">
    <source>
        <dbReference type="Proteomes" id="UP000807025"/>
    </source>
</evidence>
<dbReference type="EMBL" id="MU154610">
    <property type="protein sequence ID" value="KAF9491922.1"/>
    <property type="molecule type" value="Genomic_DNA"/>
</dbReference>
<dbReference type="Proteomes" id="UP000807025">
    <property type="component" value="Unassembled WGS sequence"/>
</dbReference>
<keyword evidence="2" id="KW-1185">Reference proteome</keyword>
<reference evidence="1" key="1">
    <citation type="submission" date="2020-11" db="EMBL/GenBank/DDBJ databases">
        <authorList>
            <consortium name="DOE Joint Genome Institute"/>
            <person name="Ahrendt S."/>
            <person name="Riley R."/>
            <person name="Andreopoulos W."/>
            <person name="Labutti K."/>
            <person name="Pangilinan J."/>
            <person name="Ruiz-Duenas F.J."/>
            <person name="Barrasa J.M."/>
            <person name="Sanchez-Garcia M."/>
            <person name="Camarero S."/>
            <person name="Miyauchi S."/>
            <person name="Serrano A."/>
            <person name="Linde D."/>
            <person name="Babiker R."/>
            <person name="Drula E."/>
            <person name="Ayuso-Fernandez I."/>
            <person name="Pacheco R."/>
            <person name="Padilla G."/>
            <person name="Ferreira P."/>
            <person name="Barriuso J."/>
            <person name="Kellner H."/>
            <person name="Castanera R."/>
            <person name="Alfaro M."/>
            <person name="Ramirez L."/>
            <person name="Pisabarro A.G."/>
            <person name="Kuo A."/>
            <person name="Tritt A."/>
            <person name="Lipzen A."/>
            <person name="He G."/>
            <person name="Yan M."/>
            <person name="Ng V."/>
            <person name="Cullen D."/>
            <person name="Martin F."/>
            <person name="Rosso M.-N."/>
            <person name="Henrissat B."/>
            <person name="Hibbett D."/>
            <person name="Martinez A.T."/>
            <person name="Grigoriev I.V."/>
        </authorList>
    </citation>
    <scope>NUCLEOTIDE SEQUENCE</scope>
    <source>
        <strain evidence="1">ATCC 90797</strain>
    </source>
</reference>
<gene>
    <name evidence="1" type="ORF">BDN71DRAFT_1274106</name>
</gene>
<name>A0A9P5ZP77_PLEER</name>
<accession>A0A9P5ZP77</accession>
<dbReference type="AlphaFoldDB" id="A0A9P5ZP77"/>
<evidence type="ECO:0000313" key="1">
    <source>
        <dbReference type="EMBL" id="KAF9491922.1"/>
    </source>
</evidence>
<sequence>MPRQSNCDPAYLYVLQSHGEHPLHEDERSSRLRRTHCFIFTPSQSSDHQFLSVSVILTARRSGHTDRAVTIDWCSFETPVVSDLRSFLQTFGFGSKRALRRIWNRPPQGVKKIVRCISEDCQIHPTYDMLASCGSIPQDLFHTTQLTMQAYPASAGSLGERRWRCRSHWILSY</sequence>
<comment type="caution">
    <text evidence="1">The sequence shown here is derived from an EMBL/GenBank/DDBJ whole genome shotgun (WGS) entry which is preliminary data.</text>
</comment>
<proteinExistence type="predicted"/>
<protein>
    <submittedName>
        <fullName evidence="1">Uncharacterized protein</fullName>
    </submittedName>
</protein>